<evidence type="ECO:0000259" key="9">
    <source>
        <dbReference type="PROSITE" id="PS50059"/>
    </source>
</evidence>
<feature type="region of interest" description="Disordered" evidence="7">
    <location>
        <begin position="26"/>
        <end position="50"/>
    </location>
</feature>
<organism evidence="10 11">
    <name type="scientific">Oceanitalea stevensii</name>
    <dbReference type="NCBI Taxonomy" id="2763072"/>
    <lineage>
        <taxon>Bacteria</taxon>
        <taxon>Bacillati</taxon>
        <taxon>Actinomycetota</taxon>
        <taxon>Actinomycetes</taxon>
        <taxon>Micrococcales</taxon>
        <taxon>Bogoriellaceae</taxon>
        <taxon>Georgenia</taxon>
    </lineage>
</organism>
<dbReference type="InterPro" id="IPR001179">
    <property type="entry name" value="PPIase_FKBP_dom"/>
</dbReference>
<reference evidence="10 11" key="1">
    <citation type="submission" date="2020-08" db="EMBL/GenBank/DDBJ databases">
        <title>A Genomic Blueprint of the Chicken Gut Microbiome.</title>
        <authorList>
            <person name="Gilroy R."/>
            <person name="Ravi A."/>
            <person name="Getino M."/>
            <person name="Pursley I."/>
            <person name="Horton D.L."/>
            <person name="Alikhan N.-F."/>
            <person name="Baker D."/>
            <person name="Gharbi K."/>
            <person name="Hall N."/>
            <person name="Watson M."/>
            <person name="Adriaenssens E.M."/>
            <person name="Foster-Nyarko E."/>
            <person name="Jarju S."/>
            <person name="Secka A."/>
            <person name="Antonio M."/>
            <person name="Oren A."/>
            <person name="Chaudhuri R."/>
            <person name="La Ragione R.M."/>
            <person name="Hildebrand F."/>
            <person name="Pallen M.J."/>
        </authorList>
    </citation>
    <scope>NUCLEOTIDE SEQUENCE [LARGE SCALE GENOMIC DNA]</scope>
    <source>
        <strain evidence="10 11">Sa1BUA1</strain>
    </source>
</reference>
<name>A0ABR8Z5F2_9MICO</name>
<evidence type="ECO:0000256" key="4">
    <source>
        <dbReference type="ARBA" id="ARBA00023235"/>
    </source>
</evidence>
<protein>
    <recommendedName>
        <fullName evidence="6">Peptidyl-prolyl cis-trans isomerase</fullName>
        <ecNumber evidence="6">5.2.1.8</ecNumber>
    </recommendedName>
</protein>
<dbReference type="EMBL" id="JACSPO010000012">
    <property type="protein sequence ID" value="MBD8063545.1"/>
    <property type="molecule type" value="Genomic_DNA"/>
</dbReference>
<keyword evidence="11" id="KW-1185">Reference proteome</keyword>
<keyword evidence="3 5" id="KW-0697">Rotamase</keyword>
<dbReference type="PROSITE" id="PS50059">
    <property type="entry name" value="FKBP_PPIASE"/>
    <property type="match status" value="1"/>
</dbReference>
<feature type="domain" description="PPIase FKBP-type" evidence="9">
    <location>
        <begin position="227"/>
        <end position="314"/>
    </location>
</feature>
<evidence type="ECO:0000313" key="10">
    <source>
        <dbReference type="EMBL" id="MBD8063545.1"/>
    </source>
</evidence>
<feature type="chain" id="PRO_5046464076" description="Peptidyl-prolyl cis-trans isomerase" evidence="8">
    <location>
        <begin position="27"/>
        <end position="314"/>
    </location>
</feature>
<dbReference type="SUPFAM" id="SSF54534">
    <property type="entry name" value="FKBP-like"/>
    <property type="match status" value="2"/>
</dbReference>
<evidence type="ECO:0000256" key="8">
    <source>
        <dbReference type="SAM" id="SignalP"/>
    </source>
</evidence>
<gene>
    <name evidence="10" type="ORF">H9624_14575</name>
</gene>
<comment type="catalytic activity">
    <reaction evidence="1 5 6">
        <text>[protein]-peptidylproline (omega=180) = [protein]-peptidylproline (omega=0)</text>
        <dbReference type="Rhea" id="RHEA:16237"/>
        <dbReference type="Rhea" id="RHEA-COMP:10747"/>
        <dbReference type="Rhea" id="RHEA-COMP:10748"/>
        <dbReference type="ChEBI" id="CHEBI:83833"/>
        <dbReference type="ChEBI" id="CHEBI:83834"/>
        <dbReference type="EC" id="5.2.1.8"/>
    </reaction>
</comment>
<evidence type="ECO:0000256" key="5">
    <source>
        <dbReference type="PROSITE-ProRule" id="PRU00277"/>
    </source>
</evidence>
<dbReference type="Pfam" id="PF00254">
    <property type="entry name" value="FKBP_C"/>
    <property type="match status" value="1"/>
</dbReference>
<evidence type="ECO:0000256" key="1">
    <source>
        <dbReference type="ARBA" id="ARBA00000971"/>
    </source>
</evidence>
<dbReference type="RefSeq" id="WP_251840641.1">
    <property type="nucleotide sequence ID" value="NZ_JACSPO010000012.1"/>
</dbReference>
<dbReference type="Proteomes" id="UP000661894">
    <property type="component" value="Unassembled WGS sequence"/>
</dbReference>
<evidence type="ECO:0000256" key="3">
    <source>
        <dbReference type="ARBA" id="ARBA00023110"/>
    </source>
</evidence>
<dbReference type="PANTHER" id="PTHR43811:SF19">
    <property type="entry name" value="39 KDA FK506-BINDING NUCLEAR PROTEIN"/>
    <property type="match status" value="1"/>
</dbReference>
<evidence type="ECO:0000256" key="7">
    <source>
        <dbReference type="SAM" id="MobiDB-lite"/>
    </source>
</evidence>
<accession>A0ABR8Z5F2</accession>
<dbReference type="Gene3D" id="3.10.50.40">
    <property type="match status" value="2"/>
</dbReference>
<proteinExistence type="inferred from homology"/>
<sequence>MRRSATATTAAALAALLLLVGCSSDGGDAEPAASETPTESESAGAEAGNAPEDVAALEGVTVEGEAGAEPTLTFEQPLNVTDSAAVVASPGDGDEIVEGQLLVVDFIQVNGENGEVLDSTYEGGPQPLVVSDEMTVPALNDVLVGQQVGARVLFASPTQAAAAIMAIEVVDARSRAEGTAAEVPEGVPAVTLAENGEPSIEPVDGEAPTELVVAPTIEGEGKEVEEGDYVFVQYSGWLWDGTSFDSSWSRGTPFSLEAGAGQVIEGWDTGLLGQKVGSQVVMVIPPELGYGDQDNGTIPPGSTLVFVVDILYAG</sequence>
<dbReference type="InterPro" id="IPR046357">
    <property type="entry name" value="PPIase_dom_sf"/>
</dbReference>
<dbReference type="GO" id="GO:0016853">
    <property type="term" value="F:isomerase activity"/>
    <property type="evidence" value="ECO:0007669"/>
    <property type="project" value="UniProtKB-KW"/>
</dbReference>
<dbReference type="EC" id="5.2.1.8" evidence="6"/>
<comment type="caution">
    <text evidence="10">The sequence shown here is derived from an EMBL/GenBank/DDBJ whole genome shotgun (WGS) entry which is preliminary data.</text>
</comment>
<keyword evidence="4 5" id="KW-0413">Isomerase</keyword>
<feature type="signal peptide" evidence="8">
    <location>
        <begin position="1"/>
        <end position="26"/>
    </location>
</feature>
<feature type="compositionally biased region" description="Low complexity" evidence="7">
    <location>
        <begin position="29"/>
        <end position="50"/>
    </location>
</feature>
<evidence type="ECO:0000256" key="2">
    <source>
        <dbReference type="ARBA" id="ARBA00006577"/>
    </source>
</evidence>
<evidence type="ECO:0000313" key="11">
    <source>
        <dbReference type="Proteomes" id="UP000661894"/>
    </source>
</evidence>
<keyword evidence="8" id="KW-0732">Signal</keyword>
<dbReference type="PROSITE" id="PS51257">
    <property type="entry name" value="PROKAR_LIPOPROTEIN"/>
    <property type="match status" value="1"/>
</dbReference>
<evidence type="ECO:0000256" key="6">
    <source>
        <dbReference type="RuleBase" id="RU003915"/>
    </source>
</evidence>
<comment type="similarity">
    <text evidence="2 6">Belongs to the FKBP-type PPIase family.</text>
</comment>
<dbReference type="PANTHER" id="PTHR43811">
    <property type="entry name" value="FKBP-TYPE PEPTIDYL-PROLYL CIS-TRANS ISOMERASE FKPA"/>
    <property type="match status" value="1"/>
</dbReference>